<keyword evidence="3" id="KW-0175">Coiled coil</keyword>
<evidence type="ECO:0000259" key="4">
    <source>
        <dbReference type="Pfam" id="PF00535"/>
    </source>
</evidence>
<keyword evidence="2 5" id="KW-0808">Transferase</keyword>
<evidence type="ECO:0000313" key="5">
    <source>
        <dbReference type="EMBL" id="MVN33242.1"/>
    </source>
</evidence>
<evidence type="ECO:0000256" key="3">
    <source>
        <dbReference type="SAM" id="Coils"/>
    </source>
</evidence>
<dbReference type="Proteomes" id="UP000436429">
    <property type="component" value="Unassembled WGS sequence"/>
</dbReference>
<feature type="domain" description="Glycosyltransferase 2-like" evidence="4">
    <location>
        <begin position="319"/>
        <end position="447"/>
    </location>
</feature>
<dbReference type="SUPFAM" id="SSF53448">
    <property type="entry name" value="Nucleotide-diphospho-sugar transferases"/>
    <property type="match status" value="3"/>
</dbReference>
<dbReference type="AlphaFoldDB" id="A0A369NAH7"/>
<dbReference type="InterPro" id="IPR001173">
    <property type="entry name" value="Glyco_trans_2-like"/>
</dbReference>
<gene>
    <name evidence="6" type="ORF">C1871_04510</name>
    <name evidence="5" type="ORF">GO726_08690</name>
</gene>
<dbReference type="Pfam" id="PF00535">
    <property type="entry name" value="Glycos_transf_2"/>
    <property type="match status" value="3"/>
</dbReference>
<evidence type="ECO:0000256" key="2">
    <source>
        <dbReference type="ARBA" id="ARBA00022679"/>
    </source>
</evidence>
<keyword evidence="1" id="KW-0328">Glycosyltransferase</keyword>
<accession>A0A369NAH7</accession>
<dbReference type="PANTHER" id="PTHR22916">
    <property type="entry name" value="GLYCOSYLTRANSFERASE"/>
    <property type="match status" value="1"/>
</dbReference>
<sequence>MENQAKDRRVNPKVSVIVPVHNTERYLRQCLDSLVRQTLREIEIICIDDGSSDGSLAILMDYAALDSRVRVIEQEGAGAGAARNVGLDVALGEYVIFLDSDDFFELCMLEEAYVSGVSEGADVVLFSASAYDQASGRTYSMPWSLDTSLIPSASCRTEKLYDRIFQIAKPAPWTKLFLRSFVVETGARFQNLKNTNDLYFVYLCLALSTKISWVEKALVTYRRGVSGIQSSKGRYPREFYYALQALKQGLVERGVFDRVKSSYMEMARSNVEWNFKDISIKDLPTDERVEIREKLGLDDFESLEKAVIWEVPEKEPKISVIIPVYNTSEYLEDCINSVLGQSLSDIEVICVNDASTDDSMDILRRFSDCDDRVRVIENATNLGSYMARRIGMAEAVGEYYMFLDSDDWIDGTVCEEAYNAAKAEEADIVQYSCVTEYYTEVSEGHKRWRGKYLSPYCEVILGEDILNAAYVENKYATSLWGKLFSKELCRKACSSAPDISFSVGEDILFFFFLSFFAERYVGVRTDGAIHYCFGRGVSNFSKVNIKKFDAYAFMGTCPEELRRFLDKQHAFERCRDAYLSVSERLITDVLTMYKERVRDEDREAAAKTLIGYWHTSEVFEGGVESVLGVSAREFVESFSPVQEFVRAGTPASVRPSISVIIPAYNTGRYIRPCLDSVLRQTLKDLEIVCVNDGSFDDTLDILLEYAELDERITVVSKKNGGLSSARNAGAEIAQGEYLYYLDSDDILTPEALAYLYKTASSNDLDLLYFNALVRYEAADVEEAHKSNRYYYYEGYSSYAPCSGPALYVELRKQRAFRSSACLQIIKRSFSLEVGATFREGILHEDNLYTFETILQAKRAMKVSDPLYIRTYRNDSIMTARPRANNVLGYLACMKGMVAFVEGRSFDRVVEREAFGLIESMQRQIAQLYAKLDSSECNLLDSLSPDERWWLNIALREGEARKHEEAAREKQKEVAKIRRSRSYRAGRAITFVPRKLRRAYRYCKRNGMRKTLRKARLSILGATR</sequence>
<reference evidence="5 8" key="2">
    <citation type="submission" date="2019-11" db="EMBL/GenBank/DDBJ databases">
        <title>Whole genome shotgun sequencing (WGS) data from Adlercreutzia equolifaciens ResAG-91, Eggerthella lenta MRI-F36, MRI-F37, MRI-F40, ResAG-49, ResAG-88, ResAG-121, ResAG-145, and Gordonibacter sp. ResAG-5, ResAG-26, ResAG-43, ResAG-50, ResAG-59.</title>
        <authorList>
            <person name="Stoll D.A."/>
            <person name="Danylec N."/>
            <person name="Franz C.M.A.P."/>
            <person name="Huch M."/>
        </authorList>
    </citation>
    <scope>NUCLEOTIDE SEQUENCE [LARGE SCALE GENOMIC DNA]</scope>
    <source>
        <strain evidence="5 8">ResAG-88</strain>
    </source>
</reference>
<dbReference type="InterPro" id="IPR029044">
    <property type="entry name" value="Nucleotide-diphossugar_trans"/>
</dbReference>
<proteinExistence type="predicted"/>
<feature type="domain" description="Glycosyltransferase 2-like" evidence="4">
    <location>
        <begin position="658"/>
        <end position="790"/>
    </location>
</feature>
<feature type="domain" description="Glycosyltransferase 2-like" evidence="4">
    <location>
        <begin position="15"/>
        <end position="141"/>
    </location>
</feature>
<feature type="coiled-coil region" evidence="3">
    <location>
        <begin position="917"/>
        <end position="979"/>
    </location>
</feature>
<evidence type="ECO:0000313" key="6">
    <source>
        <dbReference type="EMBL" id="RDB87697.1"/>
    </source>
</evidence>
<dbReference type="GO" id="GO:0016757">
    <property type="term" value="F:glycosyltransferase activity"/>
    <property type="evidence" value="ECO:0007669"/>
    <property type="project" value="UniProtKB-KW"/>
</dbReference>
<protein>
    <submittedName>
        <fullName evidence="5">Glycosyltransferase</fullName>
    </submittedName>
</protein>
<dbReference type="PANTHER" id="PTHR22916:SF51">
    <property type="entry name" value="GLYCOSYLTRANSFERASE EPSH-RELATED"/>
    <property type="match status" value="1"/>
</dbReference>
<dbReference type="EMBL" id="WPOM01000014">
    <property type="protein sequence ID" value="MVN33242.1"/>
    <property type="molecule type" value="Genomic_DNA"/>
</dbReference>
<organism evidence="6 7">
    <name type="scientific">Eggerthella lenta</name>
    <name type="common">Eubacterium lentum</name>
    <dbReference type="NCBI Taxonomy" id="84112"/>
    <lineage>
        <taxon>Bacteria</taxon>
        <taxon>Bacillati</taxon>
        <taxon>Actinomycetota</taxon>
        <taxon>Coriobacteriia</taxon>
        <taxon>Eggerthellales</taxon>
        <taxon>Eggerthellaceae</taxon>
        <taxon>Eggerthella</taxon>
    </lineage>
</organism>
<comment type="caution">
    <text evidence="6">The sequence shown here is derived from an EMBL/GenBank/DDBJ whole genome shotgun (WGS) entry which is preliminary data.</text>
</comment>
<dbReference type="EMBL" id="PPTY01000004">
    <property type="protein sequence ID" value="RDB87697.1"/>
    <property type="molecule type" value="Genomic_DNA"/>
</dbReference>
<evidence type="ECO:0000313" key="7">
    <source>
        <dbReference type="Proteomes" id="UP000253857"/>
    </source>
</evidence>
<evidence type="ECO:0000256" key="1">
    <source>
        <dbReference type="ARBA" id="ARBA00022676"/>
    </source>
</evidence>
<evidence type="ECO:0000313" key="8">
    <source>
        <dbReference type="Proteomes" id="UP000436429"/>
    </source>
</evidence>
<dbReference type="Gene3D" id="3.90.550.10">
    <property type="entry name" value="Spore Coat Polysaccharide Biosynthesis Protein SpsA, Chain A"/>
    <property type="match status" value="3"/>
</dbReference>
<reference evidence="6 7" key="1">
    <citation type="journal article" date="2018" name="Elife">
        <title>Discovery and characterization of a prevalent human gut bacterial enzyme sufficient for the inactivation of a family of plant toxins.</title>
        <authorList>
            <person name="Koppel N."/>
            <person name="Bisanz J.E."/>
            <person name="Pandelia M.E."/>
            <person name="Turnbaugh P.J."/>
            <person name="Balskus E.P."/>
        </authorList>
    </citation>
    <scope>NUCLEOTIDE SEQUENCE [LARGE SCALE GENOMIC DNA]</scope>
    <source>
        <strain evidence="6 7">FAA1-1-60AUCSF</strain>
    </source>
</reference>
<dbReference type="Proteomes" id="UP000253857">
    <property type="component" value="Unassembled WGS sequence"/>
</dbReference>
<name>A0A369NAH7_EGGLN</name>
<dbReference type="CDD" id="cd00761">
    <property type="entry name" value="Glyco_tranf_GTA_type"/>
    <property type="match status" value="3"/>
</dbReference>